<evidence type="ECO:0000313" key="6">
    <source>
        <dbReference type="EMBL" id="CAG9326182.1"/>
    </source>
</evidence>
<evidence type="ECO:0000256" key="4">
    <source>
        <dbReference type="ARBA" id="ARBA00023242"/>
    </source>
</evidence>
<evidence type="ECO:0000256" key="5">
    <source>
        <dbReference type="SAM" id="MobiDB-lite"/>
    </source>
</evidence>
<feature type="compositionally biased region" description="Low complexity" evidence="5">
    <location>
        <begin position="96"/>
        <end position="108"/>
    </location>
</feature>
<feature type="compositionally biased region" description="Acidic residues" evidence="5">
    <location>
        <begin position="109"/>
        <end position="121"/>
    </location>
</feature>
<feature type="region of interest" description="Disordered" evidence="5">
    <location>
        <begin position="94"/>
        <end position="172"/>
    </location>
</feature>
<feature type="compositionally biased region" description="Acidic residues" evidence="5">
    <location>
        <begin position="156"/>
        <end position="169"/>
    </location>
</feature>
<feature type="compositionally biased region" description="Basic and acidic residues" evidence="5">
    <location>
        <begin position="122"/>
        <end position="155"/>
    </location>
</feature>
<evidence type="ECO:0000256" key="1">
    <source>
        <dbReference type="ARBA" id="ARBA00004123"/>
    </source>
</evidence>
<evidence type="ECO:0000313" key="7">
    <source>
        <dbReference type="Proteomes" id="UP001162131"/>
    </source>
</evidence>
<reference evidence="6" key="1">
    <citation type="submission" date="2021-09" db="EMBL/GenBank/DDBJ databases">
        <authorList>
            <consortium name="AG Swart"/>
            <person name="Singh M."/>
            <person name="Singh A."/>
            <person name="Seah K."/>
            <person name="Emmerich C."/>
        </authorList>
    </citation>
    <scope>NUCLEOTIDE SEQUENCE</scope>
    <source>
        <strain evidence="6">ATCC30299</strain>
    </source>
</reference>
<dbReference type="SUPFAM" id="SSF47396">
    <property type="entry name" value="Transcription factor IIA (TFIIA), alpha-helical domain"/>
    <property type="match status" value="1"/>
</dbReference>
<comment type="caution">
    <text evidence="6">The sequence shown here is derived from an EMBL/GenBank/DDBJ whole genome shotgun (WGS) entry which is preliminary data.</text>
</comment>
<dbReference type="Gene3D" id="2.30.18.10">
    <property type="entry name" value="Transcription factor IIA (TFIIA), beta-barrel domain"/>
    <property type="match status" value="1"/>
</dbReference>
<name>A0AAU9JRV4_9CILI</name>
<dbReference type="GO" id="GO:0005672">
    <property type="term" value="C:transcription factor TFIIA complex"/>
    <property type="evidence" value="ECO:0007669"/>
    <property type="project" value="InterPro"/>
</dbReference>
<evidence type="ECO:0000256" key="3">
    <source>
        <dbReference type="ARBA" id="ARBA00023163"/>
    </source>
</evidence>
<dbReference type="GO" id="GO:0006367">
    <property type="term" value="P:transcription initiation at RNA polymerase II promoter"/>
    <property type="evidence" value="ECO:0007669"/>
    <property type="project" value="InterPro"/>
</dbReference>
<evidence type="ECO:0000256" key="2">
    <source>
        <dbReference type="ARBA" id="ARBA00010059"/>
    </source>
</evidence>
<organism evidence="6 7">
    <name type="scientific">Blepharisma stoltei</name>
    <dbReference type="NCBI Taxonomy" id="1481888"/>
    <lineage>
        <taxon>Eukaryota</taxon>
        <taxon>Sar</taxon>
        <taxon>Alveolata</taxon>
        <taxon>Ciliophora</taxon>
        <taxon>Postciliodesmatophora</taxon>
        <taxon>Heterotrichea</taxon>
        <taxon>Heterotrichida</taxon>
        <taxon>Blepharismidae</taxon>
        <taxon>Blepharisma</taxon>
    </lineage>
</organism>
<dbReference type="PANTHER" id="PTHR12694:SF8">
    <property type="entry name" value="TRANSCRIPTION INITIATION FACTOR IIA SUBUNIT 1"/>
    <property type="match status" value="1"/>
</dbReference>
<accession>A0AAU9JRV4</accession>
<sequence length="228" mass="26345">MISPSNVTEIYQQIIDECITCMRPGFLGSGRQENTLQRIKDAWSNNLFRGFKPINVTSNELSQYFQNKPASSDQDYYTVPYEKKAKIEVIEEKKIPQVIETPPSSPSSDSEEDEEEEEELERDPLADEFANRKKQIEEAQQEEKLKQTKEVREVAYSDDEGETISDEETNTNPPEVNDYLFCLYEKVHRKGNNWKLRLDKCVLQIGGSKELIYRSATGELDFKKGNGR</sequence>
<keyword evidence="3" id="KW-0804">Transcription</keyword>
<dbReference type="AlphaFoldDB" id="A0AAU9JRV4"/>
<dbReference type="InterPro" id="IPR009088">
    <property type="entry name" value="TFIIA_b-brl"/>
</dbReference>
<keyword evidence="7" id="KW-1185">Reference proteome</keyword>
<dbReference type="InterPro" id="IPR004855">
    <property type="entry name" value="TFIIA_asu/bsu"/>
</dbReference>
<dbReference type="Proteomes" id="UP001162131">
    <property type="component" value="Unassembled WGS sequence"/>
</dbReference>
<comment type="similarity">
    <text evidence="2">Belongs to the TFIIA subunit 1 family.</text>
</comment>
<protein>
    <submittedName>
        <fullName evidence="6">Uncharacterized protein</fullName>
    </submittedName>
</protein>
<gene>
    <name evidence="6" type="ORF">BSTOLATCC_MIC40614</name>
</gene>
<keyword evidence="4" id="KW-0539">Nucleus</keyword>
<dbReference type="Gene3D" id="1.10.287.100">
    <property type="match status" value="1"/>
</dbReference>
<dbReference type="EMBL" id="CAJZBQ010000040">
    <property type="protein sequence ID" value="CAG9326182.1"/>
    <property type="molecule type" value="Genomic_DNA"/>
</dbReference>
<dbReference type="SUPFAM" id="SSF50784">
    <property type="entry name" value="Transcription factor IIA (TFIIA), beta-barrel domain"/>
    <property type="match status" value="1"/>
</dbReference>
<dbReference type="PANTHER" id="PTHR12694">
    <property type="entry name" value="TRANSCRIPTION INITIATION FACTOR IIA SUBUNIT 1"/>
    <property type="match status" value="1"/>
</dbReference>
<proteinExistence type="inferred from homology"/>
<comment type="subcellular location">
    <subcellularLocation>
        <location evidence="1">Nucleus</location>
    </subcellularLocation>
</comment>